<dbReference type="FunCoup" id="A0A507BAM8">
    <property type="interactions" value="21"/>
</dbReference>
<dbReference type="InterPro" id="IPR045035">
    <property type="entry name" value="YSL-like"/>
</dbReference>
<evidence type="ECO:0000256" key="6">
    <source>
        <dbReference type="ARBA" id="ARBA00023136"/>
    </source>
</evidence>
<feature type="transmembrane region" description="Helical" evidence="7">
    <location>
        <begin position="182"/>
        <end position="200"/>
    </location>
</feature>
<evidence type="ECO:0000313" key="9">
    <source>
        <dbReference type="Proteomes" id="UP000319257"/>
    </source>
</evidence>
<feature type="transmembrane region" description="Helical" evidence="7">
    <location>
        <begin position="102"/>
        <end position="123"/>
    </location>
</feature>
<dbReference type="InParanoid" id="A0A507BAM8"/>
<evidence type="ECO:0000256" key="4">
    <source>
        <dbReference type="ARBA" id="ARBA00022692"/>
    </source>
</evidence>
<comment type="caution">
    <text evidence="8">The sequence shown here is derived from an EMBL/GenBank/DDBJ whole genome shotgun (WGS) entry which is preliminary data.</text>
</comment>
<gene>
    <name evidence="8" type="ORF">E0L32_003925</name>
</gene>
<accession>A0A507BAM8</accession>
<keyword evidence="3" id="KW-0813">Transport</keyword>
<evidence type="ECO:0000256" key="7">
    <source>
        <dbReference type="SAM" id="Phobius"/>
    </source>
</evidence>
<dbReference type="EMBL" id="SKBQ01000018">
    <property type="protein sequence ID" value="TPX16276.1"/>
    <property type="molecule type" value="Genomic_DNA"/>
</dbReference>
<feature type="transmembrane region" description="Helical" evidence="7">
    <location>
        <begin position="292"/>
        <end position="310"/>
    </location>
</feature>
<feature type="transmembrane region" description="Helical" evidence="7">
    <location>
        <begin position="322"/>
        <end position="344"/>
    </location>
</feature>
<keyword evidence="9" id="KW-1185">Reference proteome</keyword>
<feature type="transmembrane region" description="Helical" evidence="7">
    <location>
        <begin position="633"/>
        <end position="652"/>
    </location>
</feature>
<feature type="transmembrane region" description="Helical" evidence="7">
    <location>
        <begin position="245"/>
        <end position="264"/>
    </location>
</feature>
<evidence type="ECO:0000256" key="1">
    <source>
        <dbReference type="ARBA" id="ARBA00004141"/>
    </source>
</evidence>
<comment type="subcellular location">
    <subcellularLocation>
        <location evidence="1">Membrane</location>
        <topology evidence="1">Multi-pass membrane protein</topology>
    </subcellularLocation>
</comment>
<evidence type="ECO:0008006" key="10">
    <source>
        <dbReference type="Google" id="ProtNLM"/>
    </source>
</evidence>
<protein>
    <recommendedName>
        <fullName evidence="10">Oligopeptide transporter</fullName>
    </recommendedName>
</protein>
<dbReference type="AlphaFoldDB" id="A0A507BAM8"/>
<comment type="similarity">
    <text evidence="2">Belongs to the oligopeptide OPT transporter family.</text>
</comment>
<feature type="transmembrane region" description="Helical" evidence="7">
    <location>
        <begin position="72"/>
        <end position="90"/>
    </location>
</feature>
<keyword evidence="4 7" id="KW-0812">Transmembrane</keyword>
<dbReference type="InterPro" id="IPR004813">
    <property type="entry name" value="OPT"/>
</dbReference>
<dbReference type="PANTHER" id="PTHR31645">
    <property type="entry name" value="OLIGOPEPTIDE TRANSPORTER YGL114W-RELATED"/>
    <property type="match status" value="1"/>
</dbReference>
<feature type="transmembrane region" description="Helical" evidence="7">
    <location>
        <begin position="143"/>
        <end position="162"/>
    </location>
</feature>
<feature type="transmembrane region" description="Helical" evidence="7">
    <location>
        <begin position="372"/>
        <end position="391"/>
    </location>
</feature>
<reference evidence="8 9" key="1">
    <citation type="submission" date="2019-06" db="EMBL/GenBank/DDBJ databases">
        <title>Draft genome sequence of the filamentous fungus Phialemoniopsis curvata isolated from diesel fuel.</title>
        <authorList>
            <person name="Varaljay V.A."/>
            <person name="Lyon W.J."/>
            <person name="Crouch A.L."/>
            <person name="Drake C.E."/>
            <person name="Hollomon J.M."/>
            <person name="Nadeau L.J."/>
            <person name="Nunn H.S."/>
            <person name="Stevenson B.S."/>
            <person name="Bojanowski C.L."/>
            <person name="Crookes-Goodson W.J."/>
        </authorList>
    </citation>
    <scope>NUCLEOTIDE SEQUENCE [LARGE SCALE GENOMIC DNA]</scope>
    <source>
        <strain evidence="8 9">D216</strain>
    </source>
</reference>
<sequence length="753" mass="82000">MASQQMDEKVVAPHGTAITQQFAEGIPPLEQPVVADVKDDVKDGLKVDIEEEPQELDLYSPLPMDPNLPVEYAALSLRAVLTGCILGCLVNASNLYLGLKTGFTFTANMFGAIFGYGIVKLISKSAGNLPWIGGTFGPQENSIVQAAATGAGGIAGIFVAGIPAMYRLDLLSNNPKDDLGRIYTLTIVCSFLGLFFVTPLRKFFVVRVARELRLMFPTATATALTIRSMHAGVAGGIEAMKKLKALGIAFAAALCHRVASYYAVGILYDWHVFTWIHIWSNYTSWAMNIESWGWYIEITPAFIGSGILIGMNSALSMFGGSFLAWGVIGPLLVHYGTCIGIQQYPDDPHWDSYYNFASLAKLATRTPSPRYWLLWPGVMIMVCSSMAELFIQYKVIWIGLKSVWHQICVGINTILVKRNKVSPYFARHAEEEVRNDETVKDPAPPEQQVKDWIWMVGLVVSVILAILIFHFQWDMNPGMTILACILAFIFSFLAIQIGAVTDQTPLTAASKASQLVFGGVTQGSHYPMKKAQTINLIAGGLASGGADVATNLTADFRTGFLIGTSPIQQWIAQAIGTFCAVWLAPAMFVLFTSAYPCIIHINDDEKCAFAAPSVSAWQAVAEAVTDPRVKIPWSAGIFAIVMGVFSIIQVIFRHYYLVGPREKYRQYLPNWGAIALSFVLPNPVFTNAALIGAIISKVWKTWRHRSWEIYAYAIAAGLIAGEGMGGVVGAILQLTGVSGDILGTNLGCPNLSC</sequence>
<feature type="transmembrane region" description="Helical" evidence="7">
    <location>
        <begin position="452"/>
        <end position="473"/>
    </location>
</feature>
<dbReference type="GeneID" id="41971372"/>
<dbReference type="PANTHER" id="PTHR31645:SF3">
    <property type="entry name" value="OLIGOPEPTIDE TRANSPORTER"/>
    <property type="match status" value="1"/>
</dbReference>
<evidence type="ECO:0000256" key="5">
    <source>
        <dbReference type="ARBA" id="ARBA00022989"/>
    </source>
</evidence>
<organism evidence="8 9">
    <name type="scientific">Thyridium curvatum</name>
    <dbReference type="NCBI Taxonomy" id="1093900"/>
    <lineage>
        <taxon>Eukaryota</taxon>
        <taxon>Fungi</taxon>
        <taxon>Dikarya</taxon>
        <taxon>Ascomycota</taxon>
        <taxon>Pezizomycotina</taxon>
        <taxon>Sordariomycetes</taxon>
        <taxon>Sordariomycetidae</taxon>
        <taxon>Thyridiales</taxon>
        <taxon>Thyridiaceae</taxon>
        <taxon>Thyridium</taxon>
    </lineage>
</organism>
<dbReference type="NCBIfam" id="TIGR00728">
    <property type="entry name" value="OPT_sfam"/>
    <property type="match status" value="1"/>
</dbReference>
<evidence type="ECO:0000256" key="3">
    <source>
        <dbReference type="ARBA" id="ARBA00022448"/>
    </source>
</evidence>
<dbReference type="Proteomes" id="UP000319257">
    <property type="component" value="Unassembled WGS sequence"/>
</dbReference>
<feature type="transmembrane region" description="Helical" evidence="7">
    <location>
        <begin position="707"/>
        <end position="732"/>
    </location>
</feature>
<dbReference type="Pfam" id="PF03169">
    <property type="entry name" value="OPT"/>
    <property type="match status" value="1"/>
</dbReference>
<dbReference type="RefSeq" id="XP_030997987.1">
    <property type="nucleotide sequence ID" value="XM_031138278.1"/>
</dbReference>
<dbReference type="STRING" id="1093900.A0A507BAM8"/>
<dbReference type="OrthoDB" id="77405at2759"/>
<keyword evidence="6 7" id="KW-0472">Membrane</keyword>
<feature type="transmembrane region" description="Helical" evidence="7">
    <location>
        <begin position="672"/>
        <end position="695"/>
    </location>
</feature>
<proteinExistence type="inferred from homology"/>
<name>A0A507BAM8_9PEZI</name>
<dbReference type="GO" id="GO:0035673">
    <property type="term" value="F:oligopeptide transmembrane transporter activity"/>
    <property type="evidence" value="ECO:0007669"/>
    <property type="project" value="InterPro"/>
</dbReference>
<dbReference type="GO" id="GO:0000329">
    <property type="term" value="C:fungal-type vacuole membrane"/>
    <property type="evidence" value="ECO:0007669"/>
    <property type="project" value="TreeGrafter"/>
</dbReference>
<feature type="transmembrane region" description="Helical" evidence="7">
    <location>
        <begin position="479"/>
        <end position="501"/>
    </location>
</feature>
<evidence type="ECO:0000313" key="8">
    <source>
        <dbReference type="EMBL" id="TPX16276.1"/>
    </source>
</evidence>
<evidence type="ECO:0000256" key="2">
    <source>
        <dbReference type="ARBA" id="ARBA00008807"/>
    </source>
</evidence>
<keyword evidence="5 7" id="KW-1133">Transmembrane helix</keyword>